<dbReference type="NCBIfam" id="TIGR02727">
    <property type="entry name" value="MTHFS_bact"/>
    <property type="match status" value="1"/>
</dbReference>
<dbReference type="GO" id="GO:0005524">
    <property type="term" value="F:ATP binding"/>
    <property type="evidence" value="ECO:0007669"/>
    <property type="project" value="UniProtKB-KW"/>
</dbReference>
<dbReference type="EC" id="6.3.3.2" evidence="5"/>
<organism evidence="6 7">
    <name type="scientific">Alkalibacter saccharofermentans DSM 14828</name>
    <dbReference type="NCBI Taxonomy" id="1120975"/>
    <lineage>
        <taxon>Bacteria</taxon>
        <taxon>Bacillati</taxon>
        <taxon>Bacillota</taxon>
        <taxon>Clostridia</taxon>
        <taxon>Eubacteriales</taxon>
        <taxon>Eubacteriaceae</taxon>
        <taxon>Alkalibacter</taxon>
    </lineage>
</organism>
<proteinExistence type="inferred from homology"/>
<feature type="binding site" evidence="4">
    <location>
        <begin position="3"/>
        <end position="7"/>
    </location>
    <ligand>
        <name>ATP</name>
        <dbReference type="ChEBI" id="CHEBI:30616"/>
    </ligand>
</feature>
<keyword evidence="5" id="KW-0479">Metal-binding</keyword>
<dbReference type="InterPro" id="IPR024185">
    <property type="entry name" value="FTHF_cligase-like_sf"/>
</dbReference>
<keyword evidence="3 4" id="KW-0067">ATP-binding</keyword>
<sequence length="189" mass="21593">MDKKSLREQIINKRTGFDSNYVKNISKRIFGTIKKMDIYQKSDVIMIYVSFMNEINTHDFIIDALKEGKTVITPICNNENKTLILAKTFEFPKGFKKTKYGILEIPKTKAVVVDIKDIDLIITPGLAFTWSGKRLGYGGGFYDRLLSEKRSDTSTVCPAYKEFVLNDLPTDEHDVGVDYLVTDEEIIKC</sequence>
<dbReference type="EMBL" id="FQTU01000009">
    <property type="protein sequence ID" value="SHE89825.1"/>
    <property type="molecule type" value="Genomic_DNA"/>
</dbReference>
<comment type="similarity">
    <text evidence="1 5">Belongs to the 5-formyltetrahydrofolate cyclo-ligase family.</text>
</comment>
<dbReference type="Gene3D" id="3.40.50.10420">
    <property type="entry name" value="NagB/RpiA/CoA transferase-like"/>
    <property type="match status" value="1"/>
</dbReference>
<evidence type="ECO:0000313" key="6">
    <source>
        <dbReference type="EMBL" id="SHE89825.1"/>
    </source>
</evidence>
<dbReference type="PANTHER" id="PTHR23407:SF1">
    <property type="entry name" value="5-FORMYLTETRAHYDROFOLATE CYCLO-LIGASE"/>
    <property type="match status" value="1"/>
</dbReference>
<keyword evidence="2 4" id="KW-0547">Nucleotide-binding</keyword>
<evidence type="ECO:0000256" key="3">
    <source>
        <dbReference type="ARBA" id="ARBA00022840"/>
    </source>
</evidence>
<evidence type="ECO:0000256" key="2">
    <source>
        <dbReference type="ARBA" id="ARBA00022741"/>
    </source>
</evidence>
<comment type="cofactor">
    <cofactor evidence="5">
        <name>Mg(2+)</name>
        <dbReference type="ChEBI" id="CHEBI:18420"/>
    </cofactor>
</comment>
<keyword evidence="5" id="KW-0460">Magnesium</keyword>
<dbReference type="GO" id="GO:0009396">
    <property type="term" value="P:folic acid-containing compound biosynthetic process"/>
    <property type="evidence" value="ECO:0007669"/>
    <property type="project" value="TreeGrafter"/>
</dbReference>
<name>A0A1M4X8U2_9FIRM</name>
<dbReference type="InterPro" id="IPR037171">
    <property type="entry name" value="NagB/RpiA_transferase-like"/>
</dbReference>
<dbReference type="GO" id="GO:0035999">
    <property type="term" value="P:tetrahydrofolate interconversion"/>
    <property type="evidence" value="ECO:0007669"/>
    <property type="project" value="TreeGrafter"/>
</dbReference>
<accession>A0A1M4X8U2</accession>
<dbReference type="RefSeq" id="WP_073270576.1">
    <property type="nucleotide sequence ID" value="NZ_FQTU01000009.1"/>
</dbReference>
<evidence type="ECO:0000256" key="4">
    <source>
        <dbReference type="PIRSR" id="PIRSR006806-1"/>
    </source>
</evidence>
<dbReference type="PIRSF" id="PIRSF006806">
    <property type="entry name" value="FTHF_cligase"/>
    <property type="match status" value="1"/>
</dbReference>
<dbReference type="Proteomes" id="UP000184251">
    <property type="component" value="Unassembled WGS sequence"/>
</dbReference>
<dbReference type="PANTHER" id="PTHR23407">
    <property type="entry name" value="ATPASE INHIBITOR/5-FORMYLTETRAHYDROFOLATE CYCLO-LIGASE"/>
    <property type="match status" value="1"/>
</dbReference>
<protein>
    <recommendedName>
        <fullName evidence="5">5-formyltetrahydrofolate cyclo-ligase</fullName>
        <ecNumber evidence="5">6.3.3.2</ecNumber>
    </recommendedName>
</protein>
<evidence type="ECO:0000256" key="1">
    <source>
        <dbReference type="ARBA" id="ARBA00010638"/>
    </source>
</evidence>
<dbReference type="Pfam" id="PF01812">
    <property type="entry name" value="5-FTHF_cyc-lig"/>
    <property type="match status" value="1"/>
</dbReference>
<feature type="binding site" evidence="4">
    <location>
        <position position="54"/>
    </location>
    <ligand>
        <name>substrate</name>
    </ligand>
</feature>
<evidence type="ECO:0000256" key="5">
    <source>
        <dbReference type="RuleBase" id="RU361279"/>
    </source>
</evidence>
<comment type="catalytic activity">
    <reaction evidence="5">
        <text>(6S)-5-formyl-5,6,7,8-tetrahydrofolate + ATP = (6R)-5,10-methenyltetrahydrofolate + ADP + phosphate</text>
        <dbReference type="Rhea" id="RHEA:10488"/>
        <dbReference type="ChEBI" id="CHEBI:30616"/>
        <dbReference type="ChEBI" id="CHEBI:43474"/>
        <dbReference type="ChEBI" id="CHEBI:57455"/>
        <dbReference type="ChEBI" id="CHEBI:57457"/>
        <dbReference type="ChEBI" id="CHEBI:456216"/>
        <dbReference type="EC" id="6.3.3.2"/>
    </reaction>
</comment>
<dbReference type="SUPFAM" id="SSF100950">
    <property type="entry name" value="NagB/RpiA/CoA transferase-like"/>
    <property type="match status" value="1"/>
</dbReference>
<gene>
    <name evidence="6" type="ORF">SAMN02746064_01432</name>
</gene>
<feature type="binding site" evidence="4">
    <location>
        <begin position="134"/>
        <end position="142"/>
    </location>
    <ligand>
        <name>ATP</name>
        <dbReference type="ChEBI" id="CHEBI:30616"/>
    </ligand>
</feature>
<dbReference type="STRING" id="1120975.SAMN02746064_01432"/>
<keyword evidence="7" id="KW-1185">Reference proteome</keyword>
<dbReference type="InterPro" id="IPR002698">
    <property type="entry name" value="FTHF_cligase"/>
</dbReference>
<evidence type="ECO:0000313" key="7">
    <source>
        <dbReference type="Proteomes" id="UP000184251"/>
    </source>
</evidence>
<feature type="binding site" evidence="4">
    <location>
        <position position="49"/>
    </location>
    <ligand>
        <name>substrate</name>
    </ligand>
</feature>
<dbReference type="GO" id="GO:0046872">
    <property type="term" value="F:metal ion binding"/>
    <property type="evidence" value="ECO:0007669"/>
    <property type="project" value="UniProtKB-KW"/>
</dbReference>
<keyword evidence="6" id="KW-0436">Ligase</keyword>
<dbReference type="OrthoDB" id="9801938at2"/>
<reference evidence="6 7" key="1">
    <citation type="submission" date="2016-11" db="EMBL/GenBank/DDBJ databases">
        <authorList>
            <person name="Jaros S."/>
            <person name="Januszkiewicz K."/>
            <person name="Wedrychowicz H."/>
        </authorList>
    </citation>
    <scope>NUCLEOTIDE SEQUENCE [LARGE SCALE GENOMIC DNA]</scope>
    <source>
        <strain evidence="6 7">DSM 14828</strain>
    </source>
</reference>
<dbReference type="AlphaFoldDB" id="A0A1M4X8U2"/>
<dbReference type="GO" id="GO:0030272">
    <property type="term" value="F:5-formyltetrahydrofolate cyclo-ligase activity"/>
    <property type="evidence" value="ECO:0007669"/>
    <property type="project" value="UniProtKB-EC"/>
</dbReference>